<evidence type="ECO:0000256" key="10">
    <source>
        <dbReference type="PIRSR" id="PIRSR000239-1"/>
    </source>
</evidence>
<dbReference type="InterPro" id="IPR036249">
    <property type="entry name" value="Thioredoxin-like_sf"/>
</dbReference>
<keyword evidence="6" id="KW-1015">Disulfide bond</keyword>
<dbReference type="EC" id="1.11.1.24" evidence="2"/>
<dbReference type="InterPro" id="IPR013766">
    <property type="entry name" value="Thioredoxin_domain"/>
</dbReference>
<dbReference type="GO" id="GO:0042744">
    <property type="term" value="P:hydrogen peroxide catabolic process"/>
    <property type="evidence" value="ECO:0007669"/>
    <property type="project" value="TreeGrafter"/>
</dbReference>
<dbReference type="GO" id="GO:0005829">
    <property type="term" value="C:cytosol"/>
    <property type="evidence" value="ECO:0007669"/>
    <property type="project" value="TreeGrafter"/>
</dbReference>
<reference evidence="12" key="1">
    <citation type="submission" date="2020-05" db="UniProtKB">
        <authorList>
            <consortium name="EnsemblMetazoa"/>
        </authorList>
    </citation>
    <scope>IDENTIFICATION</scope>
    <source>
        <strain evidence="12">Aabys</strain>
    </source>
</reference>
<dbReference type="InterPro" id="IPR024706">
    <property type="entry name" value="Peroxiredoxin_AhpC-typ"/>
</dbReference>
<evidence type="ECO:0000256" key="2">
    <source>
        <dbReference type="ARBA" id="ARBA00013017"/>
    </source>
</evidence>
<evidence type="ECO:0000256" key="3">
    <source>
        <dbReference type="ARBA" id="ARBA00022559"/>
    </source>
</evidence>
<gene>
    <name evidence="12" type="primary">101892258</name>
</gene>
<dbReference type="PANTHER" id="PTHR10681">
    <property type="entry name" value="THIOREDOXIN PEROXIDASE"/>
    <property type="match status" value="1"/>
</dbReference>
<keyword evidence="5 9" id="KW-0560">Oxidoreductase</keyword>
<dbReference type="VEuPathDB" id="VectorBase:MDOA009223"/>
<dbReference type="GO" id="GO:0008340">
    <property type="term" value="P:determination of adult lifespan"/>
    <property type="evidence" value="ECO:0007669"/>
    <property type="project" value="UniProtKB-ARBA"/>
</dbReference>
<keyword evidence="7 9" id="KW-0676">Redox-active center</keyword>
<proteinExistence type="inferred from homology"/>
<evidence type="ECO:0000256" key="1">
    <source>
        <dbReference type="ARBA" id="ARBA00009796"/>
    </source>
</evidence>
<dbReference type="PANTHER" id="PTHR10681:SF128">
    <property type="entry name" value="THIOREDOXIN-DEPENDENT PEROXIDE REDUCTASE, MITOCHONDRIAL"/>
    <property type="match status" value="1"/>
</dbReference>
<dbReference type="EnsemblMetazoa" id="MDOA009223-RA">
    <property type="protein sequence ID" value="MDOA009223-PA"/>
    <property type="gene ID" value="MDOA009223"/>
</dbReference>
<dbReference type="Pfam" id="PF10417">
    <property type="entry name" value="1-cysPrx_C"/>
    <property type="match status" value="1"/>
</dbReference>
<dbReference type="FunFam" id="3.40.30.10:FF:000003">
    <property type="entry name" value="Peroxiredoxin 1"/>
    <property type="match status" value="1"/>
</dbReference>
<dbReference type="InterPro" id="IPR000866">
    <property type="entry name" value="AhpC/TSA"/>
</dbReference>
<dbReference type="Pfam" id="PF00578">
    <property type="entry name" value="AhpC-TSA"/>
    <property type="match status" value="1"/>
</dbReference>
<dbReference type="eggNOG" id="KOG0852">
    <property type="taxonomic scope" value="Eukaryota"/>
</dbReference>
<protein>
    <recommendedName>
        <fullName evidence="2">thioredoxin-dependent peroxiredoxin</fullName>
        <ecNumber evidence="2">1.11.1.24</ecNumber>
    </recommendedName>
</protein>
<organism evidence="12">
    <name type="scientific">Musca domestica</name>
    <name type="common">House fly</name>
    <dbReference type="NCBI Taxonomy" id="7370"/>
    <lineage>
        <taxon>Eukaryota</taxon>
        <taxon>Metazoa</taxon>
        <taxon>Ecdysozoa</taxon>
        <taxon>Arthropoda</taxon>
        <taxon>Hexapoda</taxon>
        <taxon>Insecta</taxon>
        <taxon>Pterygota</taxon>
        <taxon>Neoptera</taxon>
        <taxon>Endopterygota</taxon>
        <taxon>Diptera</taxon>
        <taxon>Brachycera</taxon>
        <taxon>Muscomorpha</taxon>
        <taxon>Muscoidea</taxon>
        <taxon>Muscidae</taxon>
        <taxon>Musca</taxon>
    </lineage>
</organism>
<evidence type="ECO:0000256" key="9">
    <source>
        <dbReference type="PIRNR" id="PIRNR000239"/>
    </source>
</evidence>
<dbReference type="VEuPathDB" id="VectorBase:MDOMA2_008907"/>
<dbReference type="InterPro" id="IPR019479">
    <property type="entry name" value="Peroxiredoxin_C"/>
</dbReference>
<accession>A0A1I8MWR5</accession>
<dbReference type="PROSITE" id="PS51352">
    <property type="entry name" value="THIOREDOXIN_2"/>
    <property type="match status" value="1"/>
</dbReference>
<name>A0A1I8MWR5_MUSDO</name>
<comment type="catalytic activity">
    <reaction evidence="8">
        <text>a hydroperoxide + [thioredoxin]-dithiol = an alcohol + [thioredoxin]-disulfide + H2O</text>
        <dbReference type="Rhea" id="RHEA:62620"/>
        <dbReference type="Rhea" id="RHEA-COMP:10698"/>
        <dbReference type="Rhea" id="RHEA-COMP:10700"/>
        <dbReference type="ChEBI" id="CHEBI:15377"/>
        <dbReference type="ChEBI" id="CHEBI:29950"/>
        <dbReference type="ChEBI" id="CHEBI:30879"/>
        <dbReference type="ChEBI" id="CHEBI:35924"/>
        <dbReference type="ChEBI" id="CHEBI:50058"/>
        <dbReference type="EC" id="1.11.1.24"/>
    </reaction>
</comment>
<dbReference type="GO" id="GO:0008379">
    <property type="term" value="F:thioredoxin peroxidase activity"/>
    <property type="evidence" value="ECO:0007669"/>
    <property type="project" value="TreeGrafter"/>
</dbReference>
<feature type="active site" description="Cysteine sulfenic acid (-SOH) intermediate; for peroxidase activity" evidence="10">
    <location>
        <position position="87"/>
    </location>
</feature>
<keyword evidence="3 9" id="KW-0575">Peroxidase</keyword>
<evidence type="ECO:0000256" key="7">
    <source>
        <dbReference type="ARBA" id="ARBA00023284"/>
    </source>
</evidence>
<dbReference type="Gene3D" id="3.40.30.10">
    <property type="entry name" value="Glutaredoxin"/>
    <property type="match status" value="1"/>
</dbReference>
<dbReference type="GO" id="GO:0033554">
    <property type="term" value="P:cellular response to stress"/>
    <property type="evidence" value="ECO:0007669"/>
    <property type="project" value="TreeGrafter"/>
</dbReference>
<evidence type="ECO:0000313" key="12">
    <source>
        <dbReference type="EnsemblMetazoa" id="MDOA009223-PA"/>
    </source>
</evidence>
<evidence type="ECO:0000256" key="6">
    <source>
        <dbReference type="ARBA" id="ARBA00023157"/>
    </source>
</evidence>
<evidence type="ECO:0000259" key="11">
    <source>
        <dbReference type="PROSITE" id="PS51352"/>
    </source>
</evidence>
<dbReference type="InterPro" id="IPR050217">
    <property type="entry name" value="Peroxiredoxin"/>
</dbReference>
<dbReference type="GO" id="GO:0005739">
    <property type="term" value="C:mitochondrion"/>
    <property type="evidence" value="ECO:0007669"/>
    <property type="project" value="TreeGrafter"/>
</dbReference>
<keyword evidence="4 9" id="KW-0049">Antioxidant</keyword>
<dbReference type="CDD" id="cd03015">
    <property type="entry name" value="PRX_Typ2cys"/>
    <property type="match status" value="1"/>
</dbReference>
<feature type="domain" description="Thioredoxin" evidence="11">
    <location>
        <begin position="42"/>
        <end position="200"/>
    </location>
</feature>
<dbReference type="AlphaFoldDB" id="A0A1I8MWR5"/>
<evidence type="ECO:0000256" key="4">
    <source>
        <dbReference type="ARBA" id="ARBA00022862"/>
    </source>
</evidence>
<dbReference type="PIRSF" id="PIRSF000239">
    <property type="entry name" value="AHPC"/>
    <property type="match status" value="1"/>
</dbReference>
<sequence length="236" mass="26586">MSFLTRTLLRTLPQVGKQLAKQQNVNNSFRRLLHQTSPLLAVKVQQPAPDFKGIAVLGNDFQDVQLSDYAGKYLVLFFYPLDFTFVCPTEIIAFSDRIQEFKDLNAEVLGVSVDSHFSHLVWSNMERKNGGLGGLKYPLLADITKQISADYGVLLENEGISLRGTFIIDPNGVVRQYSINDLPVGRSVDEVLRLIKAFQFVEKHGEVCPANWNPESNPDTIKPDVEQSKEYFNKHG</sequence>
<dbReference type="GO" id="GO:0006979">
    <property type="term" value="P:response to oxidative stress"/>
    <property type="evidence" value="ECO:0007669"/>
    <property type="project" value="TreeGrafter"/>
</dbReference>
<dbReference type="STRING" id="7370.A0A1I8MWR5"/>
<comment type="similarity">
    <text evidence="1">Belongs to the peroxiredoxin family. AhpC/Prx1 subfamily.</text>
</comment>
<dbReference type="SUPFAM" id="SSF52833">
    <property type="entry name" value="Thioredoxin-like"/>
    <property type="match status" value="1"/>
</dbReference>
<evidence type="ECO:0000256" key="5">
    <source>
        <dbReference type="ARBA" id="ARBA00023002"/>
    </source>
</evidence>
<evidence type="ECO:0000256" key="8">
    <source>
        <dbReference type="ARBA" id="ARBA00049091"/>
    </source>
</evidence>
<comment type="function">
    <text evidence="9">Thiol-specific peroxidase that catalyzes the reduction of hydrogen peroxide and organic hydroperoxides to water and alcohols, respectively.</text>
</comment>
<dbReference type="GO" id="GO:0045454">
    <property type="term" value="P:cell redox homeostasis"/>
    <property type="evidence" value="ECO:0007669"/>
    <property type="project" value="TreeGrafter"/>
</dbReference>